<feature type="transmembrane region" description="Helical" evidence="1">
    <location>
        <begin position="86"/>
        <end position="106"/>
    </location>
</feature>
<protein>
    <submittedName>
        <fullName evidence="2">Membrane protein</fullName>
    </submittedName>
</protein>
<accession>K8EQW8</accession>
<dbReference type="eggNOG" id="ENOG5034A7H">
    <property type="taxonomic scope" value="Bacteria"/>
</dbReference>
<evidence type="ECO:0000256" key="1">
    <source>
        <dbReference type="SAM" id="Phobius"/>
    </source>
</evidence>
<dbReference type="EMBL" id="HE999757">
    <property type="protein sequence ID" value="CCO10926.2"/>
    <property type="molecule type" value="Genomic_DNA"/>
</dbReference>
<name>K8EQW8_CARML</name>
<dbReference type="OrthoDB" id="10011773at2"/>
<dbReference type="RefSeq" id="WP_016356419.1">
    <property type="nucleotide sequence ID" value="NC_019425.2"/>
</dbReference>
<feature type="transmembrane region" description="Helical" evidence="1">
    <location>
        <begin position="40"/>
        <end position="65"/>
    </location>
</feature>
<sequence length="154" mass="17577">MRRCRFVRNKSTIIFSVLVLGFSFYMKLSPAKFNNFTDIMSATLSFSSLATALFFSYFSLIPAFSNSKFIIALQELGTDKKIMDRLLLSTIIFFISSILSFGQLFFSECTNNMFSIITTAVWLSFTLSGFFNTFLILAIVLKAFEHYANTEEND</sequence>
<keyword evidence="1" id="KW-0812">Transmembrane</keyword>
<gene>
    <name evidence="2" type="primary">sepS25A</name>
    <name evidence="2" type="ORF">BN424_1485</name>
</gene>
<keyword evidence="1" id="KW-1133">Transmembrane helix</keyword>
<dbReference type="HOGENOM" id="CLU_1701061_0_0_9"/>
<keyword evidence="3" id="KW-1185">Reference proteome</keyword>
<dbReference type="AlphaFoldDB" id="K8EQW8"/>
<reference evidence="3" key="1">
    <citation type="journal article" date="2013" name="Genome Announc.">
        <title>Complete Chromosome Sequence of Carnobacterium maltaromaticum LMA 28.</title>
        <authorList>
            <person name="Cailliez-Grimal C."/>
            <person name="Chaillou S."/>
            <person name="Anba-Mondoloni J."/>
            <person name="Loux V."/>
            <person name="Afzal M.I."/>
            <person name="Rahman A."/>
            <person name="Kergourlay G."/>
            <person name="Champomier-Verges M.C."/>
            <person name="Zagorec M."/>
            <person name="Dalgaard P."/>
            <person name="Leisner J.J."/>
            <person name="Prevost H."/>
            <person name="Revol-Junelles A.M."/>
            <person name="Borges F."/>
        </authorList>
    </citation>
    <scope>NUCLEOTIDE SEQUENCE</scope>
    <source>
        <strain evidence="3">LMA28</strain>
    </source>
</reference>
<dbReference type="Proteomes" id="UP000000212">
    <property type="component" value="Chromosome"/>
</dbReference>
<organism evidence="2 3">
    <name type="scientific">Carnobacterium maltaromaticum LMA28</name>
    <dbReference type="NCBI Taxonomy" id="1234679"/>
    <lineage>
        <taxon>Bacteria</taxon>
        <taxon>Bacillati</taxon>
        <taxon>Bacillota</taxon>
        <taxon>Bacilli</taxon>
        <taxon>Lactobacillales</taxon>
        <taxon>Carnobacteriaceae</taxon>
        <taxon>Carnobacterium</taxon>
    </lineage>
</organism>
<feature type="transmembrane region" description="Helical" evidence="1">
    <location>
        <begin position="12"/>
        <end position="28"/>
    </location>
</feature>
<evidence type="ECO:0000313" key="2">
    <source>
        <dbReference type="EMBL" id="CCO10926.2"/>
    </source>
</evidence>
<dbReference type="KEGG" id="cml:BN424_1485"/>
<feature type="transmembrane region" description="Helical" evidence="1">
    <location>
        <begin position="112"/>
        <end position="141"/>
    </location>
</feature>
<keyword evidence="1" id="KW-0472">Membrane</keyword>
<evidence type="ECO:0000313" key="3">
    <source>
        <dbReference type="Proteomes" id="UP000000212"/>
    </source>
</evidence>
<proteinExistence type="predicted"/>